<feature type="domain" description="TNase-like" evidence="1">
    <location>
        <begin position="15"/>
        <end position="213"/>
    </location>
</feature>
<gene>
    <name evidence="2" type="ORF">NVIE_007010</name>
</gene>
<organism evidence="2 3">
    <name type="scientific">Nitrososphaera viennensis EN76</name>
    <dbReference type="NCBI Taxonomy" id="926571"/>
    <lineage>
        <taxon>Archaea</taxon>
        <taxon>Nitrososphaerota</taxon>
        <taxon>Nitrososphaeria</taxon>
        <taxon>Nitrososphaerales</taxon>
        <taxon>Nitrososphaeraceae</taxon>
        <taxon>Nitrososphaera</taxon>
    </lineage>
</organism>
<evidence type="ECO:0000313" key="2">
    <source>
        <dbReference type="EMBL" id="AIC14909.1"/>
    </source>
</evidence>
<dbReference type="SUPFAM" id="SSF50199">
    <property type="entry name" value="Staphylococcal nuclease"/>
    <property type="match status" value="1"/>
</dbReference>
<dbReference type="Pfam" id="PF00565">
    <property type="entry name" value="SNase"/>
    <property type="match status" value="1"/>
</dbReference>
<dbReference type="HOGENOM" id="CLU_1056156_0_0_2"/>
<dbReference type="InterPro" id="IPR016071">
    <property type="entry name" value="Staphylococal_nuclease_OB-fold"/>
</dbReference>
<dbReference type="SMART" id="SM00318">
    <property type="entry name" value="SNc"/>
    <property type="match status" value="1"/>
</dbReference>
<dbReference type="KEGG" id="nvn:NVIE_007010"/>
<dbReference type="STRING" id="926571.NVIE_007010"/>
<evidence type="ECO:0000313" key="3">
    <source>
        <dbReference type="Proteomes" id="UP000027093"/>
    </source>
</evidence>
<sequence>MSVTVNFDYDRQIRKANPLKLYRVSDGDTPVVEQPVRMVSCDTPEKAGYAGKPETSQPKLEKCRQRLVGEYYNGHLAAGLRDYLASRITPDAAQRHIGAGYDASREFERMLEERLALPDGKRRKTAVIPTGEIIDRYGRMLAYISPWFAGEKEGDPLPPKDDPRRKTFNLEMVETGWAASFPIYPSLPGNDDMNRLIAGAEDAWNGKKGMWAQYGKDLLLAYEYRMCIKLANAASPEEGVKEAFQRHCVDLAALKIVGKYDFYKVPPPYRLWVWEGDLEKARADLGLTA</sequence>
<dbReference type="InterPro" id="IPR035437">
    <property type="entry name" value="SNase_OB-fold_sf"/>
</dbReference>
<protein>
    <submittedName>
        <fullName evidence="2">Putative nuclease</fullName>
    </submittedName>
</protein>
<name>A0A060HE43_9ARCH</name>
<dbReference type="EMBL" id="CP007536">
    <property type="protein sequence ID" value="AIC14909.1"/>
    <property type="molecule type" value="Genomic_DNA"/>
</dbReference>
<accession>A0A060HE43</accession>
<dbReference type="AlphaFoldDB" id="A0A060HE43"/>
<keyword evidence="3" id="KW-1185">Reference proteome</keyword>
<dbReference type="Proteomes" id="UP000027093">
    <property type="component" value="Chromosome"/>
</dbReference>
<proteinExistence type="predicted"/>
<dbReference type="Gene3D" id="2.40.50.90">
    <property type="match status" value="1"/>
</dbReference>
<reference evidence="2 3" key="1">
    <citation type="journal article" date="2014" name="Int. J. Syst. Evol. Microbiol.">
        <title>Nitrososphaera viennensis gen. nov., sp. nov., an aerobic and mesophilic, ammonia-oxidizing archaeon from soil and a member of the archaeal phylum Thaumarchaeota.</title>
        <authorList>
            <person name="Stieglmeier M."/>
            <person name="Klingl A."/>
            <person name="Alves R.J."/>
            <person name="Rittmann S.K."/>
            <person name="Melcher M."/>
            <person name="Leisch N."/>
            <person name="Schleper C."/>
        </authorList>
    </citation>
    <scope>NUCLEOTIDE SEQUENCE [LARGE SCALE GENOMIC DNA]</scope>
    <source>
        <strain evidence="2">EN76</strain>
    </source>
</reference>
<evidence type="ECO:0000259" key="1">
    <source>
        <dbReference type="SMART" id="SM00318"/>
    </source>
</evidence>